<dbReference type="GO" id="GO:0004222">
    <property type="term" value="F:metalloendopeptidase activity"/>
    <property type="evidence" value="ECO:0007669"/>
    <property type="project" value="InterPro"/>
</dbReference>
<dbReference type="PROSITE" id="PS51257">
    <property type="entry name" value="PROKAR_LIPOPROTEIN"/>
    <property type="match status" value="1"/>
</dbReference>
<evidence type="ECO:0000256" key="6">
    <source>
        <dbReference type="RuleBase" id="RU003983"/>
    </source>
</evidence>
<keyword evidence="4 6" id="KW-0862">Zinc</keyword>
<feature type="domain" description="Peptidase M48" evidence="7">
    <location>
        <begin position="77"/>
        <end position="260"/>
    </location>
</feature>
<dbReference type="PANTHER" id="PTHR22726">
    <property type="entry name" value="METALLOENDOPEPTIDASE OMA1"/>
    <property type="match status" value="1"/>
</dbReference>
<keyword evidence="9" id="KW-1185">Reference proteome</keyword>
<comment type="similarity">
    <text evidence="6">Belongs to the peptidase M48 family.</text>
</comment>
<keyword evidence="2" id="KW-0479">Metal-binding</keyword>
<dbReference type="GO" id="GO:0051603">
    <property type="term" value="P:proteolysis involved in protein catabolic process"/>
    <property type="evidence" value="ECO:0007669"/>
    <property type="project" value="TreeGrafter"/>
</dbReference>
<dbReference type="GO" id="GO:0046872">
    <property type="term" value="F:metal ion binding"/>
    <property type="evidence" value="ECO:0007669"/>
    <property type="project" value="UniProtKB-KW"/>
</dbReference>
<evidence type="ECO:0000256" key="1">
    <source>
        <dbReference type="ARBA" id="ARBA00022670"/>
    </source>
</evidence>
<evidence type="ECO:0000256" key="3">
    <source>
        <dbReference type="ARBA" id="ARBA00022801"/>
    </source>
</evidence>
<dbReference type="InterPro" id="IPR001915">
    <property type="entry name" value="Peptidase_M48"/>
</dbReference>
<evidence type="ECO:0000256" key="4">
    <source>
        <dbReference type="ARBA" id="ARBA00022833"/>
    </source>
</evidence>
<dbReference type="PANTHER" id="PTHR22726:SF24">
    <property type="entry name" value="M48 FAMILY METALLOPEPTIDASE"/>
    <property type="match status" value="1"/>
</dbReference>
<sequence length="272" mass="28964">MRACCCRLPGGKGGLARREALMLLVGATGTMMVGCSPQQGGGALASFVSPEEERQLGEQAFEKIKQEERVSGDAGLQQRLRSVGRRIVEASRSSIPPGQWEFVVFAGDELNAFALPGGHVGFYEGIFRVMRNDAQVAAVLGHEVGHVTARHSAQRIGASQASQLGMSALQIALGAGNVGFANELAALLGAGVQYGVILPYSRAQELEADRLGLEYMARAGYDPAEALDFWQRMAASGGGKPPAFLSTHPSDAQRIEQLREALPRAQAIYRRG</sequence>
<evidence type="ECO:0000313" key="9">
    <source>
        <dbReference type="Proteomes" id="UP001301140"/>
    </source>
</evidence>
<reference evidence="8 9" key="1">
    <citation type="submission" date="2023-03" db="EMBL/GenBank/DDBJ databases">
        <title>YIM 152171 draft genome.</title>
        <authorList>
            <person name="Yang Z."/>
        </authorList>
    </citation>
    <scope>NUCLEOTIDE SEQUENCE [LARGE SCALE GENOMIC DNA]</scope>
    <source>
        <strain evidence="8 9">YIM 152171</strain>
    </source>
</reference>
<evidence type="ECO:0000256" key="5">
    <source>
        <dbReference type="ARBA" id="ARBA00023049"/>
    </source>
</evidence>
<dbReference type="Proteomes" id="UP001301140">
    <property type="component" value="Unassembled WGS sequence"/>
</dbReference>
<dbReference type="Pfam" id="PF01435">
    <property type="entry name" value="Peptidase_M48"/>
    <property type="match status" value="1"/>
</dbReference>
<comment type="cofactor">
    <cofactor evidence="6">
        <name>Zn(2+)</name>
        <dbReference type="ChEBI" id="CHEBI:29105"/>
    </cofactor>
    <text evidence="6">Binds 1 zinc ion per subunit.</text>
</comment>
<gene>
    <name evidence="8" type="ORF">PZ740_00530</name>
</gene>
<dbReference type="AlphaFoldDB" id="A0AAP3XQ12"/>
<dbReference type="GO" id="GO:0016020">
    <property type="term" value="C:membrane"/>
    <property type="evidence" value="ECO:0007669"/>
    <property type="project" value="TreeGrafter"/>
</dbReference>
<evidence type="ECO:0000259" key="7">
    <source>
        <dbReference type="Pfam" id="PF01435"/>
    </source>
</evidence>
<evidence type="ECO:0000313" key="8">
    <source>
        <dbReference type="EMBL" id="MDF1584866.1"/>
    </source>
</evidence>
<comment type="caution">
    <text evidence="8">The sequence shown here is derived from an EMBL/GenBank/DDBJ whole genome shotgun (WGS) entry which is preliminary data.</text>
</comment>
<protein>
    <submittedName>
        <fullName evidence="8">M48 family metallopeptidase</fullName>
    </submittedName>
</protein>
<dbReference type="Gene3D" id="3.30.2010.10">
    <property type="entry name" value="Metalloproteases ('zincins'), catalytic domain"/>
    <property type="match status" value="1"/>
</dbReference>
<name>A0AAP3XQ12_9PROT</name>
<keyword evidence="3 6" id="KW-0378">Hydrolase</keyword>
<proteinExistence type="inferred from homology"/>
<accession>A0AAP3XQ12</accession>
<dbReference type="InterPro" id="IPR051156">
    <property type="entry name" value="Mito/Outer_Membr_Metalloprot"/>
</dbReference>
<keyword evidence="1 6" id="KW-0645">Protease</keyword>
<organism evidence="8 9">
    <name type="scientific">Marinimicrococcus flavescens</name>
    <dbReference type="NCBI Taxonomy" id="3031815"/>
    <lineage>
        <taxon>Bacteria</taxon>
        <taxon>Pseudomonadati</taxon>
        <taxon>Pseudomonadota</taxon>
        <taxon>Alphaproteobacteria</taxon>
        <taxon>Geminicoccales</taxon>
        <taxon>Geminicoccaceae</taxon>
        <taxon>Marinimicrococcus</taxon>
    </lineage>
</organism>
<dbReference type="CDD" id="cd07331">
    <property type="entry name" value="M48C_Oma1_like"/>
    <property type="match status" value="1"/>
</dbReference>
<evidence type="ECO:0000256" key="2">
    <source>
        <dbReference type="ARBA" id="ARBA00022723"/>
    </source>
</evidence>
<dbReference type="EMBL" id="JARGEQ010000001">
    <property type="protein sequence ID" value="MDF1584866.1"/>
    <property type="molecule type" value="Genomic_DNA"/>
</dbReference>
<keyword evidence="5 6" id="KW-0482">Metalloprotease</keyword>